<evidence type="ECO:0000313" key="1">
    <source>
        <dbReference type="EMBL" id="BCR95108.1"/>
    </source>
</evidence>
<sequence>MHCILAVRNAKDTGASLHIRRDAVGESISLHPAAPFTDCLHREESSASYLEGAFRGCLLYKKRRGILGCIVSGPGMRNAVGVAFQIRNVRATCLLLKLQKRLS</sequence>
<dbReference type="RefSeq" id="XP_041538874.1">
    <property type="nucleotide sequence ID" value="XM_041684718.1"/>
</dbReference>
<dbReference type="AlphaFoldDB" id="A0A7R7W338"/>
<accession>A0A7R7W338</accession>
<keyword evidence="2" id="KW-1185">Reference proteome</keyword>
<dbReference type="EMBL" id="AP024426">
    <property type="protein sequence ID" value="BCR95108.1"/>
    <property type="molecule type" value="Genomic_DNA"/>
</dbReference>
<dbReference type="GeneID" id="64956433"/>
<reference evidence="1" key="1">
    <citation type="submission" date="2021-01" db="EMBL/GenBank/DDBJ databases">
        <authorList>
            <consortium name="Aspergillus luchuensis mut. kawachii IFO 4304 genome sequencing consortium"/>
            <person name="Kazuki M."/>
            <person name="Futagami T."/>
        </authorList>
    </citation>
    <scope>NUCLEOTIDE SEQUENCE</scope>
    <source>
        <strain evidence="1">IFO 4308</strain>
    </source>
</reference>
<evidence type="ECO:0000313" key="2">
    <source>
        <dbReference type="Proteomes" id="UP000661280"/>
    </source>
</evidence>
<organism evidence="1 2">
    <name type="scientific">Aspergillus kawachii</name>
    <name type="common">White koji mold</name>
    <name type="synonym">Aspergillus awamori var. kawachi</name>
    <dbReference type="NCBI Taxonomy" id="1069201"/>
    <lineage>
        <taxon>Eukaryota</taxon>
        <taxon>Fungi</taxon>
        <taxon>Dikarya</taxon>
        <taxon>Ascomycota</taxon>
        <taxon>Pezizomycotina</taxon>
        <taxon>Eurotiomycetes</taxon>
        <taxon>Eurotiomycetidae</taxon>
        <taxon>Eurotiales</taxon>
        <taxon>Aspergillaceae</taxon>
        <taxon>Aspergillus</taxon>
        <taxon>Aspergillus subgen. Circumdati</taxon>
    </lineage>
</organism>
<gene>
    <name evidence="1" type="ORF">AKAW2_20048A</name>
</gene>
<name>A0A7R7W338_ASPKA</name>
<protein>
    <submittedName>
        <fullName evidence="1">Uncharacterized protein</fullName>
    </submittedName>
</protein>
<dbReference type="Proteomes" id="UP000661280">
    <property type="component" value="Chromosome 2"/>
</dbReference>
<reference evidence="1" key="2">
    <citation type="submission" date="2021-02" db="EMBL/GenBank/DDBJ databases">
        <title>Aspergillus luchuensis mut. kawachii IFO 4304 genome sequence.</title>
        <authorList>
            <person name="Mori K."/>
            <person name="Kadooka C."/>
            <person name="Goto M."/>
            <person name="Futagami T."/>
        </authorList>
    </citation>
    <scope>NUCLEOTIDE SEQUENCE</scope>
    <source>
        <strain evidence="1">IFO 4308</strain>
    </source>
</reference>
<proteinExistence type="predicted"/>
<dbReference type="KEGG" id="aluc:AKAW2_20048A"/>